<name>A0A976MF79_THEOR</name>
<feature type="compositionally biased region" description="Polar residues" evidence="11">
    <location>
        <begin position="265"/>
        <end position="280"/>
    </location>
</feature>
<dbReference type="Pfam" id="PF10699">
    <property type="entry name" value="HAP2-GCS1"/>
    <property type="match status" value="1"/>
</dbReference>
<dbReference type="GO" id="GO:0005886">
    <property type="term" value="C:plasma membrane"/>
    <property type="evidence" value="ECO:0007669"/>
    <property type="project" value="UniProtKB-SubCell"/>
</dbReference>
<gene>
    <name evidence="14" type="ORF">MACK_002888</name>
</gene>
<keyword evidence="5" id="KW-0732">Signal</keyword>
<evidence type="ECO:0000256" key="8">
    <source>
        <dbReference type="ARBA" id="ARBA00023136"/>
    </source>
</evidence>
<comment type="similarity">
    <text evidence="2">Belongs to the HAP2/GCS1 family.</text>
</comment>
<keyword evidence="4 12" id="KW-0812">Transmembrane</keyword>
<keyword evidence="8 12" id="KW-0472">Membrane</keyword>
<dbReference type="EMBL" id="CP056072">
    <property type="protein sequence ID" value="UKK02791.2"/>
    <property type="molecule type" value="Genomic_DNA"/>
</dbReference>
<evidence type="ECO:0000256" key="4">
    <source>
        <dbReference type="ARBA" id="ARBA00022692"/>
    </source>
</evidence>
<keyword evidence="7" id="KW-0446">Lipid-binding</keyword>
<evidence type="ECO:0000256" key="2">
    <source>
        <dbReference type="ARBA" id="ARBA00010929"/>
    </source>
</evidence>
<dbReference type="Proteomes" id="UP000244811">
    <property type="component" value="Chromosome 4"/>
</dbReference>
<sequence length="541" mass="62034">MTSYSSNKGALLALIKFCVFYTFFSISGFIGINVLNDNSLFAEALVTGNVTVCVKNDKALFDEKTCKNRLHTNIDLFHGLKYFHYVFRRKDDPTKGLYIIARTSNTSVRYRLDYKITVPYFYREHTEGKTYGEVGYKPEEYCKPAYHPSCTVSSQLPPGLGKVPKFCCICGINVGGETNRAAYNCDRRRNSIVMTYSCLEIVQPWYNLYTMSYPPDLLRNTVFMIYKFDSSNGIIPDLKLHKEGYYDNYDFKTRKKLDPSFKKTLASQTKESEGSQSTKSYGVRSKDNNIVPDYRNIIIDSSSKEVVIDDLDISISLLSSNTKNGTVPPMLDKYVAIPSFPRTNETVKGSSLLDKCQDSTWPSSLKCPEYMPKRICNTWRCTLNMRTVEKDAVDTGGSQCDKIGYSYTAHTDHRKLCEMRASSCINRQLKWYLDEKKDQAKMPNFYGVEPAMTMGSNNMPRTEDPEKKNTTWFQEDRIHYINYVHSEDDISRYKIDTFEANITEIISDFPGFILSTKIDKECKLNSPEMCTLQVNVKNMGM</sequence>
<dbReference type="InterPro" id="IPR040326">
    <property type="entry name" value="HAP2/GCS1"/>
</dbReference>
<evidence type="ECO:0000313" key="14">
    <source>
        <dbReference type="EMBL" id="UKK02791.2"/>
    </source>
</evidence>
<evidence type="ECO:0000256" key="11">
    <source>
        <dbReference type="SAM" id="MobiDB-lite"/>
    </source>
</evidence>
<evidence type="ECO:0000256" key="9">
    <source>
        <dbReference type="ARBA" id="ARBA00023157"/>
    </source>
</evidence>
<keyword evidence="3" id="KW-1003">Cell membrane</keyword>
<evidence type="ECO:0000256" key="6">
    <source>
        <dbReference type="ARBA" id="ARBA00022989"/>
    </source>
</evidence>
<organism evidence="14 15">
    <name type="scientific">Theileria orientalis</name>
    <dbReference type="NCBI Taxonomy" id="68886"/>
    <lineage>
        <taxon>Eukaryota</taxon>
        <taxon>Sar</taxon>
        <taxon>Alveolata</taxon>
        <taxon>Apicomplexa</taxon>
        <taxon>Aconoidasida</taxon>
        <taxon>Piroplasmida</taxon>
        <taxon>Theileriidae</taxon>
        <taxon>Theileria</taxon>
    </lineage>
</organism>
<comment type="subcellular location">
    <subcellularLocation>
        <location evidence="1">Cell membrane</location>
        <topology evidence="1">Single-pass type I membrane protein</topology>
    </subcellularLocation>
</comment>
<evidence type="ECO:0000313" key="15">
    <source>
        <dbReference type="Proteomes" id="UP000244811"/>
    </source>
</evidence>
<evidence type="ECO:0000256" key="5">
    <source>
        <dbReference type="ARBA" id="ARBA00022729"/>
    </source>
</evidence>
<evidence type="ECO:0000256" key="12">
    <source>
        <dbReference type="SAM" id="Phobius"/>
    </source>
</evidence>
<evidence type="ECO:0000256" key="7">
    <source>
        <dbReference type="ARBA" id="ARBA00023121"/>
    </source>
</evidence>
<feature type="region of interest" description="Disordered" evidence="11">
    <location>
        <begin position="262"/>
        <end position="282"/>
    </location>
</feature>
<dbReference type="InterPro" id="IPR018928">
    <property type="entry name" value="HAP2/GCS1_dom"/>
</dbReference>
<evidence type="ECO:0000259" key="13">
    <source>
        <dbReference type="Pfam" id="PF10699"/>
    </source>
</evidence>
<dbReference type="AlphaFoldDB" id="A0A976MF79"/>
<keyword evidence="10" id="KW-0278">Fertilization</keyword>
<accession>A0A976MF79</accession>
<dbReference type="GO" id="GO:0008289">
    <property type="term" value="F:lipid binding"/>
    <property type="evidence" value="ECO:0007669"/>
    <property type="project" value="UniProtKB-KW"/>
</dbReference>
<feature type="transmembrane region" description="Helical" evidence="12">
    <location>
        <begin position="12"/>
        <end position="35"/>
    </location>
</feature>
<dbReference type="PANTHER" id="PTHR31764">
    <property type="entry name" value="PROTEIN HAPLESS 2"/>
    <property type="match status" value="1"/>
</dbReference>
<dbReference type="GO" id="GO:0007338">
    <property type="term" value="P:single fertilization"/>
    <property type="evidence" value="ECO:0007669"/>
    <property type="project" value="UniProtKB-KW"/>
</dbReference>
<reference evidence="14" key="1">
    <citation type="submission" date="2022-07" db="EMBL/GenBank/DDBJ databases">
        <title>Evaluation of T. orientalis genome assembly methods using nanopore sequencing and analysis of variation between genomes.</title>
        <authorList>
            <person name="Yam J."/>
            <person name="Micallef M.L."/>
            <person name="Liu M."/>
            <person name="Djordjevic S.P."/>
            <person name="Bogema D.R."/>
            <person name="Jenkins C."/>
        </authorList>
    </citation>
    <scope>NUCLEOTIDE SEQUENCE</scope>
    <source>
        <strain evidence="14">Goon Nure</strain>
    </source>
</reference>
<dbReference type="PANTHER" id="PTHR31764:SF0">
    <property type="entry name" value="GENERATIVE CELL SPECIFIC-1_HAP2 DOMAIN-CONTAINING PROTEIN"/>
    <property type="match status" value="1"/>
</dbReference>
<keyword evidence="9" id="KW-1015">Disulfide bond</keyword>
<keyword evidence="6 12" id="KW-1133">Transmembrane helix</keyword>
<evidence type="ECO:0000256" key="10">
    <source>
        <dbReference type="ARBA" id="ARBA00023279"/>
    </source>
</evidence>
<evidence type="ECO:0000256" key="3">
    <source>
        <dbReference type="ARBA" id="ARBA00022475"/>
    </source>
</evidence>
<feature type="domain" description="Generative cell specific-1/HAP2" evidence="13">
    <location>
        <begin position="99"/>
        <end position="449"/>
    </location>
</feature>
<evidence type="ECO:0000256" key="1">
    <source>
        <dbReference type="ARBA" id="ARBA00004251"/>
    </source>
</evidence>
<proteinExistence type="inferred from homology"/>
<protein>
    <recommendedName>
        <fullName evidence="13">Generative cell specific-1/HAP2 domain-containing protein</fullName>
    </recommendedName>
</protein>